<dbReference type="PROSITE" id="PS00108">
    <property type="entry name" value="PROTEIN_KINASE_ST"/>
    <property type="match status" value="1"/>
</dbReference>
<dbReference type="SMART" id="SM00220">
    <property type="entry name" value="S_TKc"/>
    <property type="match status" value="1"/>
</dbReference>
<evidence type="ECO:0000256" key="7">
    <source>
        <dbReference type="ARBA" id="ARBA00022840"/>
    </source>
</evidence>
<dbReference type="Gene3D" id="1.10.510.10">
    <property type="entry name" value="Transferase(Phosphotransferase) domain 1"/>
    <property type="match status" value="1"/>
</dbReference>
<comment type="subcellular location">
    <subcellularLocation>
        <location evidence="1">Preautophagosomal structure membrane</location>
        <topology evidence="1">Peripheral membrane protein</topology>
    </subcellularLocation>
</comment>
<dbReference type="InterPro" id="IPR045269">
    <property type="entry name" value="Atg1-like"/>
</dbReference>
<organism evidence="13 14">
    <name type="scientific">Lophiostoma macrostomum CBS 122681</name>
    <dbReference type="NCBI Taxonomy" id="1314788"/>
    <lineage>
        <taxon>Eukaryota</taxon>
        <taxon>Fungi</taxon>
        <taxon>Dikarya</taxon>
        <taxon>Ascomycota</taxon>
        <taxon>Pezizomycotina</taxon>
        <taxon>Dothideomycetes</taxon>
        <taxon>Pleosporomycetidae</taxon>
        <taxon>Pleosporales</taxon>
        <taxon>Lophiostomataceae</taxon>
        <taxon>Lophiostoma</taxon>
    </lineage>
</organism>
<sequence>MPPVSDLVRDSKLKTYITGDVTRHVIESSGRHPRQRRVRKEQTWRRAGRLGEGAFGTVWKEVLEAGESDIKARAVKVVRKRENRSKLVNYSKELEAIAKFSHPKYNSYFVESYGWFETEDAVFITMELFDHGDLQNYLWRKAEKTLPEDEVKQIALQVLEGLEHMHDNGFAHRDLKPSNILVRDPGPEWWVKIGDFGISKRAEEGMTALRTVSGTRDFMAPEIRVQDGSLFAENLADNKVYTDKVDIWSLGEIIYRALCGEGPFSKTLAAYCSHNVAFPLEALRKREISEEGCSLIQALMNVYPEERLSAKQALQHEWFANLQESSPRSSGEFPR</sequence>
<evidence type="ECO:0000256" key="5">
    <source>
        <dbReference type="ARBA" id="ARBA00022741"/>
    </source>
</evidence>
<dbReference type="InterPro" id="IPR011009">
    <property type="entry name" value="Kinase-like_dom_sf"/>
</dbReference>
<keyword evidence="5" id="KW-0547">Nucleotide-binding</keyword>
<keyword evidence="14" id="KW-1185">Reference proteome</keyword>
<keyword evidence="6 13" id="KW-0418">Kinase</keyword>
<evidence type="ECO:0000256" key="4">
    <source>
        <dbReference type="ARBA" id="ARBA00022679"/>
    </source>
</evidence>
<dbReference type="Pfam" id="PF00069">
    <property type="entry name" value="Pkinase"/>
    <property type="match status" value="1"/>
</dbReference>
<dbReference type="GO" id="GO:0000045">
    <property type="term" value="P:autophagosome assembly"/>
    <property type="evidence" value="ECO:0007669"/>
    <property type="project" value="TreeGrafter"/>
</dbReference>
<dbReference type="AlphaFoldDB" id="A0A6A6TWK4"/>
<evidence type="ECO:0000256" key="8">
    <source>
        <dbReference type="ARBA" id="ARBA00023006"/>
    </source>
</evidence>
<comment type="catalytic activity">
    <reaction evidence="10">
        <text>L-threonyl-[protein] + ATP = O-phospho-L-threonyl-[protein] + ADP + H(+)</text>
        <dbReference type="Rhea" id="RHEA:46608"/>
        <dbReference type="Rhea" id="RHEA-COMP:11060"/>
        <dbReference type="Rhea" id="RHEA-COMP:11605"/>
        <dbReference type="ChEBI" id="CHEBI:15378"/>
        <dbReference type="ChEBI" id="CHEBI:30013"/>
        <dbReference type="ChEBI" id="CHEBI:30616"/>
        <dbReference type="ChEBI" id="CHEBI:61977"/>
        <dbReference type="ChEBI" id="CHEBI:456216"/>
        <dbReference type="EC" id="2.7.11.1"/>
    </reaction>
</comment>
<evidence type="ECO:0000256" key="3">
    <source>
        <dbReference type="ARBA" id="ARBA00022527"/>
    </source>
</evidence>
<evidence type="ECO:0000256" key="6">
    <source>
        <dbReference type="ARBA" id="ARBA00022777"/>
    </source>
</evidence>
<evidence type="ECO:0000256" key="9">
    <source>
        <dbReference type="ARBA" id="ARBA00030237"/>
    </source>
</evidence>
<evidence type="ECO:0000259" key="12">
    <source>
        <dbReference type="PROSITE" id="PS50011"/>
    </source>
</evidence>
<evidence type="ECO:0000256" key="2">
    <source>
        <dbReference type="ARBA" id="ARBA00012513"/>
    </source>
</evidence>
<proteinExistence type="predicted"/>
<evidence type="ECO:0000313" key="13">
    <source>
        <dbReference type="EMBL" id="KAF2663024.1"/>
    </source>
</evidence>
<reference evidence="13" key="1">
    <citation type="journal article" date="2020" name="Stud. Mycol.">
        <title>101 Dothideomycetes genomes: a test case for predicting lifestyles and emergence of pathogens.</title>
        <authorList>
            <person name="Haridas S."/>
            <person name="Albert R."/>
            <person name="Binder M."/>
            <person name="Bloem J."/>
            <person name="Labutti K."/>
            <person name="Salamov A."/>
            <person name="Andreopoulos B."/>
            <person name="Baker S."/>
            <person name="Barry K."/>
            <person name="Bills G."/>
            <person name="Bluhm B."/>
            <person name="Cannon C."/>
            <person name="Castanera R."/>
            <person name="Culley D."/>
            <person name="Daum C."/>
            <person name="Ezra D."/>
            <person name="Gonzalez J."/>
            <person name="Henrissat B."/>
            <person name="Kuo A."/>
            <person name="Liang C."/>
            <person name="Lipzen A."/>
            <person name="Lutzoni F."/>
            <person name="Magnuson J."/>
            <person name="Mondo S."/>
            <person name="Nolan M."/>
            <person name="Ohm R."/>
            <person name="Pangilinan J."/>
            <person name="Park H.-J."/>
            <person name="Ramirez L."/>
            <person name="Alfaro M."/>
            <person name="Sun H."/>
            <person name="Tritt A."/>
            <person name="Yoshinaga Y."/>
            <person name="Zwiers L.-H."/>
            <person name="Turgeon B."/>
            <person name="Goodwin S."/>
            <person name="Spatafora J."/>
            <person name="Crous P."/>
            <person name="Grigoriev I."/>
        </authorList>
    </citation>
    <scope>NUCLEOTIDE SEQUENCE</scope>
    <source>
        <strain evidence="13">CBS 122681</strain>
    </source>
</reference>
<evidence type="ECO:0000313" key="14">
    <source>
        <dbReference type="Proteomes" id="UP000799324"/>
    </source>
</evidence>
<dbReference type="GO" id="GO:0005776">
    <property type="term" value="C:autophagosome"/>
    <property type="evidence" value="ECO:0007669"/>
    <property type="project" value="TreeGrafter"/>
</dbReference>
<dbReference type="InterPro" id="IPR000719">
    <property type="entry name" value="Prot_kinase_dom"/>
</dbReference>
<dbReference type="GO" id="GO:0005829">
    <property type="term" value="C:cytosol"/>
    <property type="evidence" value="ECO:0007669"/>
    <property type="project" value="TreeGrafter"/>
</dbReference>
<gene>
    <name evidence="13" type="ORF">K491DRAFT_724874</name>
</gene>
<dbReference type="PANTHER" id="PTHR24348:SF22">
    <property type="entry name" value="NON-SPECIFIC SERINE_THREONINE PROTEIN KINASE"/>
    <property type="match status" value="1"/>
</dbReference>
<keyword evidence="7" id="KW-0067">ATP-binding</keyword>
<dbReference type="SUPFAM" id="SSF56112">
    <property type="entry name" value="Protein kinase-like (PK-like)"/>
    <property type="match status" value="1"/>
</dbReference>
<keyword evidence="4" id="KW-0808">Transferase</keyword>
<evidence type="ECO:0000256" key="11">
    <source>
        <dbReference type="ARBA" id="ARBA00048679"/>
    </source>
</evidence>
<dbReference type="OrthoDB" id="10252171at2759"/>
<dbReference type="GO" id="GO:0010506">
    <property type="term" value="P:regulation of autophagy"/>
    <property type="evidence" value="ECO:0007669"/>
    <property type="project" value="InterPro"/>
</dbReference>
<evidence type="ECO:0000256" key="10">
    <source>
        <dbReference type="ARBA" id="ARBA00047899"/>
    </source>
</evidence>
<accession>A0A6A6TWK4</accession>
<comment type="catalytic activity">
    <reaction evidence="11">
        <text>L-seryl-[protein] + ATP = O-phospho-L-seryl-[protein] + ADP + H(+)</text>
        <dbReference type="Rhea" id="RHEA:17989"/>
        <dbReference type="Rhea" id="RHEA-COMP:9863"/>
        <dbReference type="Rhea" id="RHEA-COMP:11604"/>
        <dbReference type="ChEBI" id="CHEBI:15378"/>
        <dbReference type="ChEBI" id="CHEBI:29999"/>
        <dbReference type="ChEBI" id="CHEBI:30616"/>
        <dbReference type="ChEBI" id="CHEBI:83421"/>
        <dbReference type="ChEBI" id="CHEBI:456216"/>
        <dbReference type="EC" id="2.7.11.1"/>
    </reaction>
</comment>
<dbReference type="PANTHER" id="PTHR24348">
    <property type="entry name" value="SERINE/THREONINE-PROTEIN KINASE UNC-51-RELATED"/>
    <property type="match status" value="1"/>
</dbReference>
<dbReference type="InterPro" id="IPR008271">
    <property type="entry name" value="Ser/Thr_kinase_AS"/>
</dbReference>
<dbReference type="Proteomes" id="UP000799324">
    <property type="component" value="Unassembled WGS sequence"/>
</dbReference>
<dbReference type="EMBL" id="MU004288">
    <property type="protein sequence ID" value="KAF2663024.1"/>
    <property type="molecule type" value="Genomic_DNA"/>
</dbReference>
<keyword evidence="3" id="KW-0723">Serine/threonine-protein kinase</keyword>
<dbReference type="GO" id="GO:0005524">
    <property type="term" value="F:ATP binding"/>
    <property type="evidence" value="ECO:0007669"/>
    <property type="project" value="UniProtKB-KW"/>
</dbReference>
<keyword evidence="8" id="KW-0072">Autophagy</keyword>
<dbReference type="GO" id="GO:0034045">
    <property type="term" value="C:phagophore assembly site membrane"/>
    <property type="evidence" value="ECO:0007669"/>
    <property type="project" value="UniProtKB-SubCell"/>
</dbReference>
<feature type="domain" description="Protein kinase" evidence="12">
    <location>
        <begin position="44"/>
        <end position="319"/>
    </location>
</feature>
<dbReference type="GO" id="GO:0004674">
    <property type="term" value="F:protein serine/threonine kinase activity"/>
    <property type="evidence" value="ECO:0007669"/>
    <property type="project" value="UniProtKB-KW"/>
</dbReference>
<evidence type="ECO:0000256" key="1">
    <source>
        <dbReference type="ARBA" id="ARBA00004623"/>
    </source>
</evidence>
<name>A0A6A6TWK4_9PLEO</name>
<dbReference type="EC" id="2.7.11.1" evidence="2"/>
<protein>
    <recommendedName>
        <fullName evidence="2">non-specific serine/threonine protein kinase</fullName>
        <ecNumber evidence="2">2.7.11.1</ecNumber>
    </recommendedName>
    <alternativeName>
        <fullName evidence="9">Autophagy-related protein 1</fullName>
    </alternativeName>
</protein>
<dbReference type="PROSITE" id="PS50011">
    <property type="entry name" value="PROTEIN_KINASE_DOM"/>
    <property type="match status" value="1"/>
</dbReference>